<dbReference type="PANTHER" id="PTHR24300">
    <property type="entry name" value="CYTOCHROME P450 508A4-RELATED"/>
    <property type="match status" value="1"/>
</dbReference>
<dbReference type="STRING" id="6216.A0A158QDC2"/>
<evidence type="ECO:0000256" key="1">
    <source>
        <dbReference type="ARBA" id="ARBA00010617"/>
    </source>
</evidence>
<keyword evidence="4" id="KW-0349">Heme</keyword>
<evidence type="ECO:0000256" key="3">
    <source>
        <dbReference type="ARBA" id="ARBA00023004"/>
    </source>
</evidence>
<evidence type="ECO:0000313" key="7">
    <source>
        <dbReference type="WBParaSite" id="HDID_0000274901-mRNA-1"/>
    </source>
</evidence>
<dbReference type="InterPro" id="IPR017972">
    <property type="entry name" value="Cyt_P450_CS"/>
</dbReference>
<name>A0A158QDC2_HYMDI</name>
<dbReference type="AlphaFoldDB" id="A0A158QDC2"/>
<dbReference type="GO" id="GO:0016712">
    <property type="term" value="F:oxidoreductase activity, acting on paired donors, with incorporation or reduction of molecular oxygen, reduced flavin or flavoprotein as one donor, and incorporation of one atom of oxygen"/>
    <property type="evidence" value="ECO:0007669"/>
    <property type="project" value="TreeGrafter"/>
</dbReference>
<dbReference type="OrthoDB" id="639466at2759"/>
<dbReference type="PRINTS" id="PR00463">
    <property type="entry name" value="EP450I"/>
</dbReference>
<feature type="binding site" description="axial binding residue" evidence="4">
    <location>
        <position position="648"/>
    </location>
    <ligand>
        <name>heme</name>
        <dbReference type="ChEBI" id="CHEBI:30413"/>
    </ligand>
    <ligandPart>
        <name>Fe</name>
        <dbReference type="ChEBI" id="CHEBI:18248"/>
    </ligandPart>
</feature>
<dbReference type="GO" id="GO:0005506">
    <property type="term" value="F:iron ion binding"/>
    <property type="evidence" value="ECO:0007669"/>
    <property type="project" value="InterPro"/>
</dbReference>
<reference evidence="5 6" key="2">
    <citation type="submission" date="2018-11" db="EMBL/GenBank/DDBJ databases">
        <authorList>
            <consortium name="Pathogen Informatics"/>
        </authorList>
    </citation>
    <scope>NUCLEOTIDE SEQUENCE [LARGE SCALE GENOMIC DNA]</scope>
</reference>
<dbReference type="InterPro" id="IPR050182">
    <property type="entry name" value="Cytochrome_P450_fam2"/>
</dbReference>
<dbReference type="InterPro" id="IPR036396">
    <property type="entry name" value="Cyt_P450_sf"/>
</dbReference>
<dbReference type="GO" id="GO:0020037">
    <property type="term" value="F:heme binding"/>
    <property type="evidence" value="ECO:0007669"/>
    <property type="project" value="InterPro"/>
</dbReference>
<dbReference type="GO" id="GO:0008395">
    <property type="term" value="F:steroid hydroxylase activity"/>
    <property type="evidence" value="ECO:0007669"/>
    <property type="project" value="TreeGrafter"/>
</dbReference>
<evidence type="ECO:0000313" key="5">
    <source>
        <dbReference type="EMBL" id="VDL21702.1"/>
    </source>
</evidence>
<dbReference type="Gene3D" id="1.10.630.10">
    <property type="entry name" value="Cytochrome P450"/>
    <property type="match status" value="2"/>
</dbReference>
<dbReference type="WBParaSite" id="HDID_0000274901-mRNA-1">
    <property type="protein sequence ID" value="HDID_0000274901-mRNA-1"/>
    <property type="gene ID" value="HDID_0000274901"/>
</dbReference>
<dbReference type="Proteomes" id="UP000274504">
    <property type="component" value="Unassembled WGS sequence"/>
</dbReference>
<accession>A0A158QDC2</accession>
<dbReference type="PRINTS" id="PR00385">
    <property type="entry name" value="P450"/>
</dbReference>
<dbReference type="InterPro" id="IPR002401">
    <property type="entry name" value="Cyt_P450_E_grp-I"/>
</dbReference>
<evidence type="ECO:0000256" key="2">
    <source>
        <dbReference type="ARBA" id="ARBA00022723"/>
    </source>
</evidence>
<keyword evidence="3 4" id="KW-0408">Iron</keyword>
<reference evidence="7" key="1">
    <citation type="submission" date="2016-04" db="UniProtKB">
        <authorList>
            <consortium name="WormBaseParasite"/>
        </authorList>
    </citation>
    <scope>IDENTIFICATION</scope>
</reference>
<proteinExistence type="inferred from homology"/>
<comment type="similarity">
    <text evidence="1">Belongs to the cytochrome P450 family.</text>
</comment>
<dbReference type="PROSITE" id="PS00086">
    <property type="entry name" value="CYTOCHROME_P450"/>
    <property type="match status" value="2"/>
</dbReference>
<keyword evidence="2 4" id="KW-0479">Metal-binding</keyword>
<comment type="cofactor">
    <cofactor evidence="4">
        <name>heme</name>
        <dbReference type="ChEBI" id="CHEBI:30413"/>
    </cofactor>
</comment>
<dbReference type="InterPro" id="IPR001128">
    <property type="entry name" value="Cyt_P450"/>
</dbReference>
<dbReference type="SUPFAM" id="SSF48264">
    <property type="entry name" value="Cytochrome P450"/>
    <property type="match status" value="2"/>
</dbReference>
<gene>
    <name evidence="5" type="ORF">HDID_LOCUS2747</name>
</gene>
<dbReference type="EMBL" id="UYSG01000719">
    <property type="protein sequence ID" value="VDL21702.1"/>
    <property type="molecule type" value="Genomic_DNA"/>
</dbReference>
<organism evidence="7">
    <name type="scientific">Hymenolepis diminuta</name>
    <name type="common">Rat tapeworm</name>
    <dbReference type="NCBI Taxonomy" id="6216"/>
    <lineage>
        <taxon>Eukaryota</taxon>
        <taxon>Metazoa</taxon>
        <taxon>Spiralia</taxon>
        <taxon>Lophotrochozoa</taxon>
        <taxon>Platyhelminthes</taxon>
        <taxon>Cestoda</taxon>
        <taxon>Eucestoda</taxon>
        <taxon>Cyclophyllidea</taxon>
        <taxon>Hymenolepididae</taxon>
        <taxon>Hymenolepis</taxon>
    </lineage>
</organism>
<dbReference type="GO" id="GO:0006805">
    <property type="term" value="P:xenobiotic metabolic process"/>
    <property type="evidence" value="ECO:0007669"/>
    <property type="project" value="TreeGrafter"/>
</dbReference>
<protein>
    <submittedName>
        <fullName evidence="7">Cytochrome P450</fullName>
    </submittedName>
</protein>
<sequence length="701" mass="78937">MLPNFLSGLVRHCRIFRRMLGADKLWDSYQKAISAVRQTVGELWSSPKRNKDCLLSYFMNDDEYNISQIDASQLLLEVIAAGVDTTALSMVWCCYGLANGKLEIAPDEEFTESKLEEIHRLASVVPMALPHYAKFDSYVKGYLIPKNSIVIFNLFSVHQSQLCKLAGASSSGVCPVANKRSSKSKLYCCESALPFSVGARACPGFMFATHMLMRVVSSLTSEFKVIGEVQKFFTSDDRKWFVIVPVGLYATYKLFRTCYRESQLPPGPRGWPWLGYTKCLGKFYGFRYKLLHEVCGKLVVVISDEEIIREAAFKTRTLIGRYPVLTNHILAKRYGISNYDGENAINLRRILVRGIHQILPDATRGINPTHCPNTVVDDKLKVECDNLVQFLRQSNGEPIKVKRMVWHVVWKAAFGTDCPLDDDKITELLECVAENNSQNGPFQFKQLLPNALFPILVRSQIARKILGVHEIWDRYERLTSVLTQAVTEFRSSPNRNTECLLSVFLDNKDYPVSENDANRLAFEIMAAGVDTTTLTLIWCCYSLATGKLNLKPGEPFTESDLEVVHRLASVVPMALPHYARFDSHLGGYLVPKGSLVFYNVYAVHQTQLRSLAEKNPAAVCPFANQDNRKPKVHVCGSPLPFSVGSRACPGFMFATRVIIRVINSIVEEFEIFEGPNQPDLTKLNGLTRPPVTESYQFATKN</sequence>
<dbReference type="Pfam" id="PF00067">
    <property type="entry name" value="p450"/>
    <property type="match status" value="3"/>
</dbReference>
<dbReference type="GO" id="GO:0006082">
    <property type="term" value="P:organic acid metabolic process"/>
    <property type="evidence" value="ECO:0007669"/>
    <property type="project" value="TreeGrafter"/>
</dbReference>
<evidence type="ECO:0000256" key="4">
    <source>
        <dbReference type="PIRSR" id="PIRSR602401-1"/>
    </source>
</evidence>
<evidence type="ECO:0000313" key="6">
    <source>
        <dbReference type="Proteomes" id="UP000274504"/>
    </source>
</evidence>
<dbReference type="GO" id="GO:0005737">
    <property type="term" value="C:cytoplasm"/>
    <property type="evidence" value="ECO:0007669"/>
    <property type="project" value="TreeGrafter"/>
</dbReference>